<dbReference type="EMBL" id="BIXY01000009">
    <property type="protein sequence ID" value="GCF07388.1"/>
    <property type="molecule type" value="Genomic_DNA"/>
</dbReference>
<evidence type="ECO:0000313" key="11">
    <source>
        <dbReference type="Proteomes" id="UP000322530"/>
    </source>
</evidence>
<feature type="transmembrane region" description="Helical" evidence="8">
    <location>
        <begin position="580"/>
        <end position="606"/>
    </location>
</feature>
<accession>A0A5A5T7M5</accession>
<feature type="transmembrane region" description="Helical" evidence="8">
    <location>
        <begin position="500"/>
        <end position="521"/>
    </location>
</feature>
<dbReference type="PANTHER" id="PTHR33908">
    <property type="entry name" value="MANNOSYLTRANSFERASE YKCB-RELATED"/>
    <property type="match status" value="1"/>
</dbReference>
<keyword evidence="6 8" id="KW-1133">Transmembrane helix</keyword>
<feature type="transmembrane region" description="Helical" evidence="8">
    <location>
        <begin position="34"/>
        <end position="56"/>
    </location>
</feature>
<dbReference type="Gene3D" id="2.60.120.260">
    <property type="entry name" value="Galactose-binding domain-like"/>
    <property type="match status" value="2"/>
</dbReference>
<feature type="transmembrane region" description="Helical" evidence="8">
    <location>
        <begin position="858"/>
        <end position="875"/>
    </location>
</feature>
<protein>
    <recommendedName>
        <fullName evidence="9">Glycosyltransferase RgtA/B/C/D-like domain-containing protein</fullName>
    </recommendedName>
</protein>
<keyword evidence="5 8" id="KW-0812">Transmembrane</keyword>
<evidence type="ECO:0000256" key="6">
    <source>
        <dbReference type="ARBA" id="ARBA00022989"/>
    </source>
</evidence>
<keyword evidence="7 8" id="KW-0472">Membrane</keyword>
<evidence type="ECO:0000313" key="10">
    <source>
        <dbReference type="EMBL" id="GCF07388.1"/>
    </source>
</evidence>
<keyword evidence="3" id="KW-0328">Glycosyltransferase</keyword>
<feature type="transmembrane region" description="Helical" evidence="8">
    <location>
        <begin position="468"/>
        <end position="488"/>
    </location>
</feature>
<keyword evidence="11" id="KW-1185">Reference proteome</keyword>
<dbReference type="AlphaFoldDB" id="A0A5A5T7M5"/>
<comment type="caution">
    <text evidence="10">The sequence shown here is derived from an EMBL/GenBank/DDBJ whole genome shotgun (WGS) entry which is preliminary data.</text>
</comment>
<feature type="transmembrane region" description="Helical" evidence="8">
    <location>
        <begin position="739"/>
        <end position="754"/>
    </location>
</feature>
<dbReference type="InterPro" id="IPR050297">
    <property type="entry name" value="LipidA_mod_glycosyltrf_83"/>
</dbReference>
<feature type="transmembrane region" description="Helical" evidence="8">
    <location>
        <begin position="760"/>
        <end position="777"/>
    </location>
</feature>
<sequence>MSVTSSNSEEMILSPHKKLQIQARQRVKHRLSRFVMWLCLFFACAGTSWFAIQYFLIPQQQTYIPQWTNALWIQPVDIASPVAYYRYNTNFDALPDNAYIMLTANQVFRVYVNGISIGTNGTEFVRGEAPRAYIYDIDSVLRHGNNAIGIRVVDVDKQQPQLRASIGVNWGTVSRSLGSNASWQATGQTILAHPRGTLTPYAWTLPTFDTTQWQSAQITPPVTSGAPLLTVNPAVYSYPMPGHWLGSNGSQDGYFVCQVNLPTQTQQALLRLVATGTADVFINDHEFMQWNGQAPVPNLDVATFLDDTGDAVPYRNGLLTGVYDVTPYLHTGNNVIAIHVQSPGTSTAKVGLDNLKSAMSMDLLASHGSSVTNLMADDKNWHVSNQATPRWTQGNNTATWMLPIAVQRPGASKTYYLPDNTTPRNIQIIPPMLITEMVVYSCAAVLALWLFTALFILRRLVANRNSTLEAASLIFLPALTMETLLIVLDRESLLQQPFPYTSFWALLLITVVICSIGILWLQTRRTHQQMEHRNEPGDTYPGEGGQIGIAADRETESRLFLWIEPHLPHAWLKQNWSRRLLLWLCQNWGIIPIIALAIPMACYNIGYEPFWQDELSSYNAARNVMMHGFPAFPSGFVYPKGELYSYLLAGLMFIFGTSGQVVPRLISTAEYLISIPLLYIVAGKLFKRKIAWLATAMLAFSPYALIWSRQTRMYEQAQFMVIIVVYTLYRAIQLRERKGPVYLALLCMVLAYFSHEENFIILPAALVCALLYTREGRYGIPSILRKKHWWVPALIACTLIISQLLVVFWSHPPTFATDQSRQPQIEPGFDNLPYYIGILFQIRTLKDGIAPWNLTQPWLIINSLLTVSGCILAFLRKDRRARYCASFLLIASATLIMIFTMQADRYYYPLLPIYYMLGAYAFWSVLDLIWRFARPHLSSNQRGSYARPPLLIRIVLVSMVAILGVNVLIFPALPLSNYNLFISRALGLSYRHHFADYDNVGLYMQRHLKNGDVIVTVAPAVSIQYYVGHVDYYFSIDRALFLIENNKKVIETTSGAHPLLNQQEFQNVLAAHNRIWLITDNGGYQAGATKNRRFTFPPPDFRMVYEGYGSAIYFRSGNG</sequence>
<dbReference type="SUPFAM" id="SSF49785">
    <property type="entry name" value="Galactose-binding domain-like"/>
    <property type="match status" value="2"/>
</dbReference>
<feature type="transmembrane region" description="Helical" evidence="8">
    <location>
        <begin position="690"/>
        <end position="707"/>
    </location>
</feature>
<dbReference type="InterPro" id="IPR008979">
    <property type="entry name" value="Galactose-bd-like_sf"/>
</dbReference>
<feature type="domain" description="Glycosyltransferase RgtA/B/C/D-like" evidence="9">
    <location>
        <begin position="643"/>
        <end position="802"/>
    </location>
</feature>
<reference evidence="10 11" key="1">
    <citation type="submission" date="2019-01" db="EMBL/GenBank/DDBJ databases">
        <title>Draft genome sequence of Dictyobacter sp. Uno17.</title>
        <authorList>
            <person name="Wang C.M."/>
            <person name="Zheng Y."/>
            <person name="Sakai Y."/>
            <person name="Abe K."/>
            <person name="Yokota A."/>
            <person name="Yabe S."/>
        </authorList>
    </citation>
    <scope>NUCLEOTIDE SEQUENCE [LARGE SCALE GENOMIC DNA]</scope>
    <source>
        <strain evidence="10 11">Uno17</strain>
    </source>
</reference>
<dbReference type="RefSeq" id="WP_149400412.1">
    <property type="nucleotide sequence ID" value="NZ_BIXY01000009.1"/>
</dbReference>
<evidence type="ECO:0000256" key="8">
    <source>
        <dbReference type="SAM" id="Phobius"/>
    </source>
</evidence>
<dbReference type="OrthoDB" id="135118at2"/>
<feature type="transmembrane region" description="Helical" evidence="8">
    <location>
        <begin position="882"/>
        <end position="901"/>
    </location>
</feature>
<dbReference type="Proteomes" id="UP000322530">
    <property type="component" value="Unassembled WGS sequence"/>
</dbReference>
<name>A0A5A5T7M5_9CHLR</name>
<evidence type="ECO:0000256" key="4">
    <source>
        <dbReference type="ARBA" id="ARBA00022679"/>
    </source>
</evidence>
<dbReference type="GO" id="GO:0009103">
    <property type="term" value="P:lipopolysaccharide biosynthetic process"/>
    <property type="evidence" value="ECO:0007669"/>
    <property type="project" value="UniProtKB-ARBA"/>
</dbReference>
<dbReference type="Pfam" id="PF13231">
    <property type="entry name" value="PMT_2"/>
    <property type="match status" value="1"/>
</dbReference>
<feature type="transmembrane region" description="Helical" evidence="8">
    <location>
        <begin position="437"/>
        <end position="456"/>
    </location>
</feature>
<dbReference type="GO" id="GO:0016763">
    <property type="term" value="F:pentosyltransferase activity"/>
    <property type="evidence" value="ECO:0007669"/>
    <property type="project" value="TreeGrafter"/>
</dbReference>
<gene>
    <name evidence="10" type="ORF">KDI_09520</name>
</gene>
<evidence type="ECO:0000256" key="2">
    <source>
        <dbReference type="ARBA" id="ARBA00022475"/>
    </source>
</evidence>
<keyword evidence="2" id="KW-1003">Cell membrane</keyword>
<feature type="transmembrane region" description="Helical" evidence="8">
    <location>
        <begin position="913"/>
        <end position="930"/>
    </location>
</feature>
<keyword evidence="4" id="KW-0808">Transferase</keyword>
<evidence type="ECO:0000259" key="9">
    <source>
        <dbReference type="Pfam" id="PF13231"/>
    </source>
</evidence>
<feature type="transmembrane region" description="Helical" evidence="8">
    <location>
        <begin position="713"/>
        <end position="732"/>
    </location>
</feature>
<feature type="transmembrane region" description="Helical" evidence="8">
    <location>
        <begin position="950"/>
        <end position="973"/>
    </location>
</feature>
<dbReference type="GO" id="GO:0005886">
    <property type="term" value="C:plasma membrane"/>
    <property type="evidence" value="ECO:0007669"/>
    <property type="project" value="UniProtKB-SubCell"/>
</dbReference>
<dbReference type="PANTHER" id="PTHR33908:SF11">
    <property type="entry name" value="MEMBRANE PROTEIN"/>
    <property type="match status" value="1"/>
</dbReference>
<feature type="transmembrane region" description="Helical" evidence="8">
    <location>
        <begin position="789"/>
        <end position="809"/>
    </location>
</feature>
<comment type="subcellular location">
    <subcellularLocation>
        <location evidence="1">Cell membrane</location>
        <topology evidence="1">Multi-pass membrane protein</topology>
    </subcellularLocation>
</comment>
<evidence type="ECO:0000256" key="5">
    <source>
        <dbReference type="ARBA" id="ARBA00022692"/>
    </source>
</evidence>
<evidence type="ECO:0000256" key="3">
    <source>
        <dbReference type="ARBA" id="ARBA00022676"/>
    </source>
</evidence>
<organism evidence="10 11">
    <name type="scientific">Dictyobacter arantiisoli</name>
    <dbReference type="NCBI Taxonomy" id="2014874"/>
    <lineage>
        <taxon>Bacteria</taxon>
        <taxon>Bacillati</taxon>
        <taxon>Chloroflexota</taxon>
        <taxon>Ktedonobacteria</taxon>
        <taxon>Ktedonobacterales</taxon>
        <taxon>Dictyobacteraceae</taxon>
        <taxon>Dictyobacter</taxon>
    </lineage>
</organism>
<evidence type="ECO:0000256" key="1">
    <source>
        <dbReference type="ARBA" id="ARBA00004651"/>
    </source>
</evidence>
<dbReference type="InterPro" id="IPR038731">
    <property type="entry name" value="RgtA/B/C-like"/>
</dbReference>
<evidence type="ECO:0000256" key="7">
    <source>
        <dbReference type="ARBA" id="ARBA00023136"/>
    </source>
</evidence>
<proteinExistence type="predicted"/>